<gene>
    <name evidence="3" type="ORF">SAMN05192543_10539</name>
</gene>
<dbReference type="InterPro" id="IPR002048">
    <property type="entry name" value="EF_hand_dom"/>
</dbReference>
<feature type="chain" id="PRO_5011606834" description="EF-hand domain-containing protein" evidence="1">
    <location>
        <begin position="24"/>
        <end position="140"/>
    </location>
</feature>
<dbReference type="GO" id="GO:0005509">
    <property type="term" value="F:calcium ion binding"/>
    <property type="evidence" value="ECO:0007669"/>
    <property type="project" value="InterPro"/>
</dbReference>
<sequence length="140" mass="14548">MKTLCLKALLAAVGLTSVAAALANPYVSAGATGVDADAPMQLLKVGDRIGTPPPDPVGTAVPEAEGQTLRDQVLANMKQRFDAAADPSTHLLSLADAKRSGWGYIADHFSAIDRSGSGYVSFDDLKRYLKAKKGAAFANS</sequence>
<evidence type="ECO:0000313" key="3">
    <source>
        <dbReference type="EMBL" id="SFI98361.1"/>
    </source>
</evidence>
<reference evidence="3 4" key="1">
    <citation type="submission" date="2016-10" db="EMBL/GenBank/DDBJ databases">
        <authorList>
            <person name="de Groot N.N."/>
        </authorList>
    </citation>
    <scope>NUCLEOTIDE SEQUENCE [LARGE SCALE GENOMIC DNA]</scope>
    <source>
        <strain evidence="3 4">LMG 23650</strain>
    </source>
</reference>
<keyword evidence="1" id="KW-0732">Signal</keyword>
<feature type="signal peptide" evidence="1">
    <location>
        <begin position="1"/>
        <end position="23"/>
    </location>
</feature>
<name>A0A1I3MN57_9BURK</name>
<organism evidence="3 4">
    <name type="scientific">Paraburkholderia megapolitana</name>
    <dbReference type="NCBI Taxonomy" id="420953"/>
    <lineage>
        <taxon>Bacteria</taxon>
        <taxon>Pseudomonadati</taxon>
        <taxon>Pseudomonadota</taxon>
        <taxon>Betaproteobacteria</taxon>
        <taxon>Burkholderiales</taxon>
        <taxon>Burkholderiaceae</taxon>
        <taxon>Paraburkholderia</taxon>
    </lineage>
</organism>
<dbReference type="RefSeq" id="WP_091013029.1">
    <property type="nucleotide sequence ID" value="NZ_FOQU01000005.1"/>
</dbReference>
<proteinExistence type="predicted"/>
<dbReference type="PROSITE" id="PS50222">
    <property type="entry name" value="EF_HAND_2"/>
    <property type="match status" value="1"/>
</dbReference>
<keyword evidence="4" id="KW-1185">Reference proteome</keyword>
<dbReference type="Proteomes" id="UP000199548">
    <property type="component" value="Unassembled WGS sequence"/>
</dbReference>
<dbReference type="InterPro" id="IPR018247">
    <property type="entry name" value="EF_Hand_1_Ca_BS"/>
</dbReference>
<dbReference type="EMBL" id="FOQU01000005">
    <property type="protein sequence ID" value="SFI98361.1"/>
    <property type="molecule type" value="Genomic_DNA"/>
</dbReference>
<dbReference type="InterPro" id="IPR011992">
    <property type="entry name" value="EF-hand-dom_pair"/>
</dbReference>
<accession>A0A1I3MN57</accession>
<evidence type="ECO:0000256" key="1">
    <source>
        <dbReference type="SAM" id="SignalP"/>
    </source>
</evidence>
<evidence type="ECO:0000259" key="2">
    <source>
        <dbReference type="PROSITE" id="PS50222"/>
    </source>
</evidence>
<dbReference type="PROSITE" id="PS00018">
    <property type="entry name" value="EF_HAND_1"/>
    <property type="match status" value="1"/>
</dbReference>
<protein>
    <recommendedName>
        <fullName evidence="2">EF-hand domain-containing protein</fullName>
    </recommendedName>
</protein>
<feature type="domain" description="EF-hand" evidence="2">
    <location>
        <begin position="100"/>
        <end position="135"/>
    </location>
</feature>
<dbReference type="SUPFAM" id="SSF47473">
    <property type="entry name" value="EF-hand"/>
    <property type="match status" value="1"/>
</dbReference>
<evidence type="ECO:0000313" key="4">
    <source>
        <dbReference type="Proteomes" id="UP000199548"/>
    </source>
</evidence>
<dbReference type="AlphaFoldDB" id="A0A1I3MN57"/>